<feature type="transmembrane region" description="Helical" evidence="11">
    <location>
        <begin position="120"/>
        <end position="140"/>
    </location>
</feature>
<dbReference type="PRINTS" id="PR00237">
    <property type="entry name" value="GPCRRHODOPSN"/>
</dbReference>
<dbReference type="GO" id="GO:0005886">
    <property type="term" value="C:plasma membrane"/>
    <property type="evidence" value="ECO:0007669"/>
    <property type="project" value="UniProtKB-SubCell"/>
</dbReference>
<feature type="domain" description="G-protein coupled receptors family 1 profile" evidence="12">
    <location>
        <begin position="1"/>
        <end position="235"/>
    </location>
</feature>
<name>A0A7R9AEE4_9CRUS</name>
<dbReference type="SUPFAM" id="SSF81321">
    <property type="entry name" value="Family A G protein-coupled receptor-like"/>
    <property type="match status" value="1"/>
</dbReference>
<keyword evidence="7 11" id="KW-0472">Membrane</keyword>
<dbReference type="GO" id="GO:0043410">
    <property type="term" value="P:positive regulation of MAPK cascade"/>
    <property type="evidence" value="ECO:0007669"/>
    <property type="project" value="TreeGrafter"/>
</dbReference>
<evidence type="ECO:0000256" key="5">
    <source>
        <dbReference type="ARBA" id="ARBA00022989"/>
    </source>
</evidence>
<dbReference type="PANTHER" id="PTHR24248">
    <property type="entry name" value="ADRENERGIC RECEPTOR-RELATED G-PROTEIN COUPLED RECEPTOR"/>
    <property type="match status" value="1"/>
</dbReference>
<evidence type="ECO:0000256" key="1">
    <source>
        <dbReference type="ARBA" id="ARBA00004651"/>
    </source>
</evidence>
<dbReference type="GO" id="GO:0007200">
    <property type="term" value="P:phospholipase C-activating G protein-coupled receptor signaling pathway"/>
    <property type="evidence" value="ECO:0007669"/>
    <property type="project" value="TreeGrafter"/>
</dbReference>
<evidence type="ECO:0000256" key="2">
    <source>
        <dbReference type="ARBA" id="ARBA00010663"/>
    </source>
</evidence>
<dbReference type="PROSITE" id="PS00237">
    <property type="entry name" value="G_PROTEIN_RECEP_F1_1"/>
    <property type="match status" value="1"/>
</dbReference>
<evidence type="ECO:0000256" key="7">
    <source>
        <dbReference type="ARBA" id="ARBA00023136"/>
    </source>
</evidence>
<comment type="subcellular location">
    <subcellularLocation>
        <location evidence="1">Cell membrane</location>
        <topology evidence="1">Multi-pass membrane protein</topology>
    </subcellularLocation>
</comment>
<evidence type="ECO:0000256" key="8">
    <source>
        <dbReference type="ARBA" id="ARBA00023170"/>
    </source>
</evidence>
<dbReference type="PANTHER" id="PTHR24248:SF72">
    <property type="entry name" value="G-PROTEIN COUPLED RECEPTORS FAMILY 1 PROFILE DOMAIN-CONTAINING PROTEIN"/>
    <property type="match status" value="1"/>
</dbReference>
<dbReference type="Proteomes" id="UP000677054">
    <property type="component" value="Unassembled WGS sequence"/>
</dbReference>
<keyword evidence="3" id="KW-1003">Cell membrane</keyword>
<dbReference type="AlphaFoldDB" id="A0A7R9AEE4"/>
<evidence type="ECO:0000313" key="13">
    <source>
        <dbReference type="EMBL" id="CAD7252536.1"/>
    </source>
</evidence>
<sequence>MGNLAVSYIVTGILVLPFSALIQFGGEWKFGHALCRIWVFLDKLCCGATVLSLCAISVDRYIGVSRPLAHGRIMSRSRTQWAIAFIWLISLAMSLGLLVGLEEKPAKINFCSVTIDSRYIIIRGIVNILIPSIVLLVLYWKVYRKAVSALRQGQDESDCESLRINRGETSTTSVGRGSSADTNQCFESGIDPAAHPFTIHETRINSVACTFKNKSFDFMHFQHRQCSNFRKKSRR</sequence>
<keyword evidence="4 10" id="KW-0812">Transmembrane</keyword>
<keyword evidence="9 10" id="KW-0807">Transducer</keyword>
<organism evidence="13">
    <name type="scientific">Darwinula stevensoni</name>
    <dbReference type="NCBI Taxonomy" id="69355"/>
    <lineage>
        <taxon>Eukaryota</taxon>
        <taxon>Metazoa</taxon>
        <taxon>Ecdysozoa</taxon>
        <taxon>Arthropoda</taxon>
        <taxon>Crustacea</taxon>
        <taxon>Oligostraca</taxon>
        <taxon>Ostracoda</taxon>
        <taxon>Podocopa</taxon>
        <taxon>Podocopida</taxon>
        <taxon>Darwinulocopina</taxon>
        <taxon>Darwinuloidea</taxon>
        <taxon>Darwinulidae</taxon>
        <taxon>Darwinula</taxon>
    </lineage>
</organism>
<evidence type="ECO:0000256" key="9">
    <source>
        <dbReference type="ARBA" id="ARBA00023224"/>
    </source>
</evidence>
<feature type="transmembrane region" description="Helical" evidence="11">
    <location>
        <begin position="79"/>
        <end position="100"/>
    </location>
</feature>
<dbReference type="Pfam" id="PF00001">
    <property type="entry name" value="7tm_1"/>
    <property type="match status" value="1"/>
</dbReference>
<keyword evidence="6 10" id="KW-0297">G-protein coupled receptor</keyword>
<dbReference type="EMBL" id="LR904056">
    <property type="protein sequence ID" value="CAD7252536.1"/>
    <property type="molecule type" value="Genomic_DNA"/>
</dbReference>
<dbReference type="GO" id="GO:0007267">
    <property type="term" value="P:cell-cell signaling"/>
    <property type="evidence" value="ECO:0007669"/>
    <property type="project" value="TreeGrafter"/>
</dbReference>
<dbReference type="OrthoDB" id="5951059at2759"/>
<dbReference type="GO" id="GO:0071880">
    <property type="term" value="P:adenylate cyclase-activating adrenergic receptor signaling pathway"/>
    <property type="evidence" value="ECO:0007669"/>
    <property type="project" value="TreeGrafter"/>
</dbReference>
<keyword evidence="14" id="KW-1185">Reference proteome</keyword>
<dbReference type="Gene3D" id="1.20.1070.10">
    <property type="entry name" value="Rhodopsin 7-helix transmembrane proteins"/>
    <property type="match status" value="1"/>
</dbReference>
<evidence type="ECO:0000256" key="10">
    <source>
        <dbReference type="RuleBase" id="RU000688"/>
    </source>
</evidence>
<feature type="transmembrane region" description="Helical" evidence="11">
    <location>
        <begin position="5"/>
        <end position="25"/>
    </location>
</feature>
<reference evidence="13" key="1">
    <citation type="submission" date="2020-11" db="EMBL/GenBank/DDBJ databases">
        <authorList>
            <person name="Tran Van P."/>
        </authorList>
    </citation>
    <scope>NUCLEOTIDE SEQUENCE</scope>
</reference>
<comment type="similarity">
    <text evidence="2 10">Belongs to the G-protein coupled receptor 1 family.</text>
</comment>
<protein>
    <recommendedName>
        <fullName evidence="12">G-protein coupled receptors family 1 profile domain-containing protein</fullName>
    </recommendedName>
</protein>
<dbReference type="EMBL" id="CAJPEV010004539">
    <property type="protein sequence ID" value="CAG0901960.1"/>
    <property type="molecule type" value="Genomic_DNA"/>
</dbReference>
<dbReference type="GO" id="GO:0004937">
    <property type="term" value="F:alpha1-adrenergic receptor activity"/>
    <property type="evidence" value="ECO:0007669"/>
    <property type="project" value="TreeGrafter"/>
</dbReference>
<evidence type="ECO:0000256" key="6">
    <source>
        <dbReference type="ARBA" id="ARBA00023040"/>
    </source>
</evidence>
<accession>A0A7R9AEE4</accession>
<dbReference type="PROSITE" id="PS50262">
    <property type="entry name" value="G_PROTEIN_RECEP_F1_2"/>
    <property type="match status" value="1"/>
</dbReference>
<evidence type="ECO:0000313" key="14">
    <source>
        <dbReference type="Proteomes" id="UP000677054"/>
    </source>
</evidence>
<keyword evidence="5 11" id="KW-1133">Transmembrane helix</keyword>
<keyword evidence="8 10" id="KW-0675">Receptor</keyword>
<evidence type="ECO:0000256" key="3">
    <source>
        <dbReference type="ARBA" id="ARBA00022475"/>
    </source>
</evidence>
<dbReference type="InterPro" id="IPR000276">
    <property type="entry name" value="GPCR_Rhodpsn"/>
</dbReference>
<dbReference type="GO" id="GO:0007204">
    <property type="term" value="P:positive regulation of cytosolic calcium ion concentration"/>
    <property type="evidence" value="ECO:0007669"/>
    <property type="project" value="TreeGrafter"/>
</dbReference>
<evidence type="ECO:0000256" key="11">
    <source>
        <dbReference type="SAM" id="Phobius"/>
    </source>
</evidence>
<evidence type="ECO:0000256" key="4">
    <source>
        <dbReference type="ARBA" id="ARBA00022692"/>
    </source>
</evidence>
<dbReference type="InterPro" id="IPR017452">
    <property type="entry name" value="GPCR_Rhodpsn_7TM"/>
</dbReference>
<proteinExistence type="inferred from homology"/>
<evidence type="ECO:0000259" key="12">
    <source>
        <dbReference type="PROSITE" id="PS50262"/>
    </source>
</evidence>
<gene>
    <name evidence="13" type="ORF">DSTB1V02_LOCUS12294</name>
</gene>